<organism evidence="1 2">
    <name type="scientific">Flavobacterium rhizosphaerae</name>
    <dbReference type="NCBI Taxonomy" id="3163298"/>
    <lineage>
        <taxon>Bacteria</taxon>
        <taxon>Pseudomonadati</taxon>
        <taxon>Bacteroidota</taxon>
        <taxon>Flavobacteriia</taxon>
        <taxon>Flavobacteriales</taxon>
        <taxon>Flavobacteriaceae</taxon>
        <taxon>Flavobacterium</taxon>
    </lineage>
</organism>
<dbReference type="Pfam" id="PF20459">
    <property type="entry name" value="DUF6712"/>
    <property type="match status" value="2"/>
</dbReference>
<reference evidence="1 2" key="1">
    <citation type="submission" date="2024-06" db="EMBL/GenBank/DDBJ databases">
        <authorList>
            <person name="Kaempfer P."/>
            <person name="Viver T."/>
        </authorList>
    </citation>
    <scope>NUCLEOTIDE SEQUENCE [LARGE SCALE GENOMIC DNA]</scope>
    <source>
        <strain evidence="1 2">ST-119</strain>
    </source>
</reference>
<protein>
    <submittedName>
        <fullName evidence="1">DUF6712 family protein</fullName>
    </submittedName>
</protein>
<dbReference type="Proteomes" id="UP001629156">
    <property type="component" value="Unassembled WGS sequence"/>
</dbReference>
<keyword evidence="2" id="KW-1185">Reference proteome</keyword>
<evidence type="ECO:0000313" key="1">
    <source>
        <dbReference type="EMBL" id="MFL9844750.1"/>
    </source>
</evidence>
<accession>A0ABW8YXM6</accession>
<evidence type="ECO:0000313" key="2">
    <source>
        <dbReference type="Proteomes" id="UP001629156"/>
    </source>
</evidence>
<dbReference type="EMBL" id="JBELPZ010000009">
    <property type="protein sequence ID" value="MFL9844750.1"/>
    <property type="molecule type" value="Genomic_DNA"/>
</dbReference>
<dbReference type="InterPro" id="IPR046558">
    <property type="entry name" value="DUF6712"/>
</dbReference>
<name>A0ABW8YXM6_9FLAO</name>
<gene>
    <name evidence="1" type="ORF">ABS766_10010</name>
</gene>
<proteinExistence type="predicted"/>
<sequence length="316" mass="36419">MKLLFNKDGEDGGYEIKQLMGFMDADFEFANLKADIITATNEMIALIGKPLYEEITGFYTDGADEDQEHLIYLTRYPIAVRAYTLYAPSNDVAHTANGRKMRAGEYEKAPWEWMIDRDNEALEKRYYRAQEDLLIYLEDYDGWKSSEQYKRLNRLFIRSAFQFDEFFRIESRLILLKLEPGISKCEREDILPRIGKEKFDALKAKVKAGEDELEDQELLSLIREACAYKALAWAMPRFSVTLFPEGVLQAYTSDRDSRQIKQPAQNMELQAAKQAFLEDAAVALERIEKLMAPPPEPGCEKLIIPKIITGSKFLST</sequence>
<comment type="caution">
    <text evidence="1">The sequence shown here is derived from an EMBL/GenBank/DDBJ whole genome shotgun (WGS) entry which is preliminary data.</text>
</comment>
<dbReference type="RefSeq" id="WP_408085007.1">
    <property type="nucleotide sequence ID" value="NZ_JBELPZ010000009.1"/>
</dbReference>